<organism evidence="1 2">
    <name type="scientific">Chthoniobacter flavus Ellin428</name>
    <dbReference type="NCBI Taxonomy" id="497964"/>
    <lineage>
        <taxon>Bacteria</taxon>
        <taxon>Pseudomonadati</taxon>
        <taxon>Verrucomicrobiota</taxon>
        <taxon>Spartobacteria</taxon>
        <taxon>Chthoniobacterales</taxon>
        <taxon>Chthoniobacteraceae</taxon>
        <taxon>Chthoniobacter</taxon>
    </lineage>
</organism>
<keyword evidence="2" id="KW-1185">Reference proteome</keyword>
<name>B4CW81_9BACT</name>
<evidence type="ECO:0000313" key="1">
    <source>
        <dbReference type="EMBL" id="EDY21673.1"/>
    </source>
</evidence>
<dbReference type="AlphaFoldDB" id="B4CW81"/>
<reference evidence="1 2" key="1">
    <citation type="journal article" date="2011" name="J. Bacteriol.">
        <title>Genome sequence of Chthoniobacter flavus Ellin428, an aerobic heterotrophic soil bacterium.</title>
        <authorList>
            <person name="Kant R."/>
            <person name="van Passel M.W."/>
            <person name="Palva A."/>
            <person name="Lucas S."/>
            <person name="Lapidus A."/>
            <person name="Glavina Del Rio T."/>
            <person name="Dalin E."/>
            <person name="Tice H."/>
            <person name="Bruce D."/>
            <person name="Goodwin L."/>
            <person name="Pitluck S."/>
            <person name="Larimer F.W."/>
            <person name="Land M.L."/>
            <person name="Hauser L."/>
            <person name="Sangwan P."/>
            <person name="de Vos W.M."/>
            <person name="Janssen P.H."/>
            <person name="Smidt H."/>
        </authorList>
    </citation>
    <scope>NUCLEOTIDE SEQUENCE [LARGE SCALE GENOMIC DNA]</scope>
    <source>
        <strain evidence="1 2">Ellin428</strain>
    </source>
</reference>
<proteinExistence type="predicted"/>
<evidence type="ECO:0000313" key="2">
    <source>
        <dbReference type="Proteomes" id="UP000005824"/>
    </source>
</evidence>
<gene>
    <name evidence="1" type="ORF">CfE428DRAFT_0918</name>
</gene>
<sequence precursor="true">MNKWTLILILIGLAVAGVINRDKISAYLGHKAGSIIAPSTPEGAAATPHPATDSIALARQRYPQLAVPNSQFNMHFVQLYNAAKNTDPYLLTQADWPMQLAEHTALDLGVGAVTPTPRPTEMSTSSLNARPVGWVGGTVAPSVQLPGLKGSALDQRPPTYHH</sequence>
<protein>
    <submittedName>
        <fullName evidence="1">Uncharacterized protein</fullName>
    </submittedName>
</protein>
<dbReference type="STRING" id="497964.CfE428DRAFT_0918"/>
<dbReference type="EMBL" id="ABVL01000002">
    <property type="protein sequence ID" value="EDY21673.1"/>
    <property type="molecule type" value="Genomic_DNA"/>
</dbReference>
<dbReference type="InParanoid" id="B4CW81"/>
<accession>B4CW81</accession>
<comment type="caution">
    <text evidence="1">The sequence shown here is derived from an EMBL/GenBank/DDBJ whole genome shotgun (WGS) entry which is preliminary data.</text>
</comment>
<dbReference type="Proteomes" id="UP000005824">
    <property type="component" value="Unassembled WGS sequence"/>
</dbReference>